<protein>
    <submittedName>
        <fullName evidence="3">Universal stress protein</fullName>
    </submittedName>
</protein>
<dbReference type="PANTHER" id="PTHR46268:SF6">
    <property type="entry name" value="UNIVERSAL STRESS PROTEIN UP12"/>
    <property type="match status" value="1"/>
</dbReference>
<dbReference type="Proteomes" id="UP000305939">
    <property type="component" value="Unassembled WGS sequence"/>
</dbReference>
<accession>A0A4S3M3X0</accession>
<dbReference type="InterPro" id="IPR006015">
    <property type="entry name" value="Universal_stress_UspA"/>
</dbReference>
<dbReference type="PANTHER" id="PTHR46268">
    <property type="entry name" value="STRESS RESPONSE PROTEIN NHAX"/>
    <property type="match status" value="1"/>
</dbReference>
<dbReference type="InterPro" id="IPR006016">
    <property type="entry name" value="UspA"/>
</dbReference>
<evidence type="ECO:0000256" key="1">
    <source>
        <dbReference type="ARBA" id="ARBA00008791"/>
    </source>
</evidence>
<reference evidence="3 4" key="1">
    <citation type="submission" date="2019-04" db="EMBL/GenBank/DDBJ databases">
        <title>Draft genome sequence of Robertkochia marina CC-AMO-30D.</title>
        <authorList>
            <person name="Hameed A."/>
            <person name="Lin S.-Y."/>
            <person name="Shahina M."/>
            <person name="Lai W.-A."/>
            <person name="Young C.-C."/>
        </authorList>
    </citation>
    <scope>NUCLEOTIDE SEQUENCE [LARGE SCALE GENOMIC DNA]</scope>
    <source>
        <strain evidence="3 4">CC-AMO-30D</strain>
    </source>
</reference>
<evidence type="ECO:0000313" key="4">
    <source>
        <dbReference type="Proteomes" id="UP000305939"/>
    </source>
</evidence>
<comment type="similarity">
    <text evidence="1">Belongs to the universal stress protein A family.</text>
</comment>
<proteinExistence type="inferred from homology"/>
<dbReference type="OrthoDB" id="9788959at2"/>
<dbReference type="RefSeq" id="WP_136335327.1">
    <property type="nucleotide sequence ID" value="NZ_QXMP01000002.1"/>
</dbReference>
<comment type="caution">
    <text evidence="3">The sequence shown here is derived from an EMBL/GenBank/DDBJ whole genome shotgun (WGS) entry which is preliminary data.</text>
</comment>
<name>A0A4S3M3X0_9FLAO</name>
<dbReference type="Gene3D" id="3.40.50.12370">
    <property type="match status" value="1"/>
</dbReference>
<dbReference type="AlphaFoldDB" id="A0A4S3M3X0"/>
<evidence type="ECO:0000259" key="2">
    <source>
        <dbReference type="Pfam" id="PF00582"/>
    </source>
</evidence>
<dbReference type="PRINTS" id="PR01438">
    <property type="entry name" value="UNVRSLSTRESS"/>
</dbReference>
<dbReference type="Pfam" id="PF00582">
    <property type="entry name" value="Usp"/>
    <property type="match status" value="1"/>
</dbReference>
<dbReference type="CDD" id="cd00293">
    <property type="entry name" value="USP-like"/>
    <property type="match status" value="1"/>
</dbReference>
<dbReference type="SUPFAM" id="SSF52402">
    <property type="entry name" value="Adenine nucleotide alpha hydrolases-like"/>
    <property type="match status" value="2"/>
</dbReference>
<gene>
    <name evidence="3" type="ORF">E7Z59_05785</name>
</gene>
<organism evidence="3 4">
    <name type="scientific">Robertkochia marina</name>
    <dbReference type="NCBI Taxonomy" id="1227945"/>
    <lineage>
        <taxon>Bacteria</taxon>
        <taxon>Pseudomonadati</taxon>
        <taxon>Bacteroidota</taxon>
        <taxon>Flavobacteriia</taxon>
        <taxon>Flavobacteriales</taxon>
        <taxon>Flavobacteriaceae</taxon>
        <taxon>Robertkochia</taxon>
    </lineage>
</organism>
<sequence length="279" mass="32042">MKRIVLPTDFSDNAWNAISYAVQLFRDEPCEFTFLHTYVPALYRVDYAIGGPAYSGIDDAMIQATISGLENTVARVEKEFPNSNHTYHQHYAFNLLTDEVKEVCEEKGVDLIIMGTKGATGAEKILFGSNAVFMMRKVSTPLIVVPGDYQYTPPRNVLFPNDFLKIPEADALIPLTELLQRYEARLNVVHVEEDRELSKQQLHNKQVLYERLKGCDFDFNEIKNAFMPDAIKDQVHAGKYDMLVMMNRKHSFLERVLLRQNVDTLGFEVEIPFLVLREQ</sequence>
<evidence type="ECO:0000313" key="3">
    <source>
        <dbReference type="EMBL" id="THD69836.1"/>
    </source>
</evidence>
<feature type="domain" description="UspA" evidence="2">
    <location>
        <begin position="1"/>
        <end position="146"/>
    </location>
</feature>
<dbReference type="EMBL" id="SSMC01000001">
    <property type="protein sequence ID" value="THD69836.1"/>
    <property type="molecule type" value="Genomic_DNA"/>
</dbReference>
<keyword evidence="4" id="KW-1185">Reference proteome</keyword>